<dbReference type="PANTHER" id="PTHR33055:SF3">
    <property type="entry name" value="PUTATIVE TRANSPOSASE FOR IS117-RELATED"/>
    <property type="match status" value="1"/>
</dbReference>
<feature type="domain" description="Transposase IS116/IS110/IS902 C-terminal" evidence="2">
    <location>
        <begin position="194"/>
        <end position="271"/>
    </location>
</feature>
<dbReference type="Pfam" id="PF02371">
    <property type="entry name" value="Transposase_20"/>
    <property type="match status" value="1"/>
</dbReference>
<dbReference type="OrthoDB" id="8601826at2"/>
<dbReference type="GO" id="GO:0004803">
    <property type="term" value="F:transposase activity"/>
    <property type="evidence" value="ECO:0007669"/>
    <property type="project" value="InterPro"/>
</dbReference>
<dbReference type="NCBIfam" id="NF033542">
    <property type="entry name" value="transpos_IS110"/>
    <property type="match status" value="1"/>
</dbReference>
<accession>A0A1A9RR73</accession>
<evidence type="ECO:0000259" key="1">
    <source>
        <dbReference type="Pfam" id="PF01548"/>
    </source>
</evidence>
<dbReference type="InterPro" id="IPR047650">
    <property type="entry name" value="Transpos_IS110"/>
</dbReference>
<dbReference type="InterPro" id="IPR002525">
    <property type="entry name" value="Transp_IS110-like_N"/>
</dbReference>
<proteinExistence type="predicted"/>
<dbReference type="Pfam" id="PF01548">
    <property type="entry name" value="DEDD_Tnp_IS110"/>
    <property type="match status" value="1"/>
</dbReference>
<name>A0A1A9RR73_EIKCO</name>
<gene>
    <name evidence="3" type="ORF">A7P90_01695</name>
</gene>
<dbReference type="EMBL" id="LXSG01000012">
    <property type="protein sequence ID" value="OAM22387.1"/>
    <property type="molecule type" value="Genomic_DNA"/>
</dbReference>
<feature type="domain" description="Transposase IS110-like N-terminal" evidence="1">
    <location>
        <begin position="6"/>
        <end position="151"/>
    </location>
</feature>
<evidence type="ECO:0000313" key="3">
    <source>
        <dbReference type="EMBL" id="OAM22387.1"/>
    </source>
</evidence>
<dbReference type="InterPro" id="IPR003346">
    <property type="entry name" value="Transposase_20"/>
</dbReference>
<dbReference type="PANTHER" id="PTHR33055">
    <property type="entry name" value="TRANSPOSASE FOR INSERTION SEQUENCE ELEMENT IS1111A"/>
    <property type="match status" value="1"/>
</dbReference>
<evidence type="ECO:0000259" key="2">
    <source>
        <dbReference type="Pfam" id="PF02371"/>
    </source>
</evidence>
<reference evidence="4" key="1">
    <citation type="submission" date="2016-05" db="EMBL/GenBank/DDBJ databases">
        <title>Draft genome of Corynebacterium afermentans subsp. afermentans LCDC 88199T.</title>
        <authorList>
            <person name="Bernier A.-M."/>
            <person name="Bernard K."/>
        </authorList>
    </citation>
    <scope>NUCLEOTIDE SEQUENCE [LARGE SCALE GENOMIC DNA]</scope>
    <source>
        <strain evidence="4">NML04-0072</strain>
    </source>
</reference>
<dbReference type="AlphaFoldDB" id="A0A1A9RR73"/>
<evidence type="ECO:0000313" key="4">
    <source>
        <dbReference type="Proteomes" id="UP000077589"/>
    </source>
</evidence>
<dbReference type="GO" id="GO:0006313">
    <property type="term" value="P:DNA transposition"/>
    <property type="evidence" value="ECO:0007669"/>
    <property type="project" value="InterPro"/>
</dbReference>
<dbReference type="Proteomes" id="UP000077589">
    <property type="component" value="Unassembled WGS sequence"/>
</dbReference>
<organism evidence="3 4">
    <name type="scientific">Eikenella corrodens</name>
    <dbReference type="NCBI Taxonomy" id="539"/>
    <lineage>
        <taxon>Bacteria</taxon>
        <taxon>Pseudomonadati</taxon>
        <taxon>Pseudomonadota</taxon>
        <taxon>Betaproteobacteria</taxon>
        <taxon>Neisseriales</taxon>
        <taxon>Neisseriaceae</taxon>
        <taxon>Eikenella</taxon>
    </lineage>
</organism>
<comment type="caution">
    <text evidence="3">The sequence shown here is derived from an EMBL/GenBank/DDBJ whole genome shotgun (WGS) entry which is preliminary data.</text>
</comment>
<dbReference type="GO" id="GO:0003677">
    <property type="term" value="F:DNA binding"/>
    <property type="evidence" value="ECO:0007669"/>
    <property type="project" value="InterPro"/>
</dbReference>
<dbReference type="RefSeq" id="WP_064087364.1">
    <property type="nucleotide sequence ID" value="NZ_LXSG01000012.1"/>
</dbReference>
<sequence>MQTIPIGCDVSKDKIDLCVWLNDGKQEYLLIGNNQKGYLKALAEIKRLNIKPHICMEATGIYYEGFADFMAENGYLVSVVNPLKIKKFAESEFQKTKTDKQDARLIACYCLKMQPKADYIKPNPEQYAVRRNIALLKQLNADLSGIKNRIKVAKDEFVRQILISQQKEIKKHIKEVRQHIVKITEQTAAGHVAEKLESIPAIGQTTALILAHYLNMYRFDSENKFVAFAGLAPGKHESGSSVRRPDKLTKYGNRTIKGALYMPAMVAYRFGYFGAFVNRLKNKGKPPKVILIAIMRKLAAIAWNLWKNGQTFDPARYGLNSKTA</sequence>
<protein>
    <submittedName>
        <fullName evidence="3">Uncharacterized protein</fullName>
    </submittedName>
</protein>